<evidence type="ECO:0000313" key="2">
    <source>
        <dbReference type="EMBL" id="VAW38119.1"/>
    </source>
</evidence>
<dbReference type="Gene3D" id="2.170.120.30">
    <property type="match status" value="1"/>
</dbReference>
<reference evidence="2" key="1">
    <citation type="submission" date="2018-06" db="EMBL/GenBank/DDBJ databases">
        <authorList>
            <person name="Zhirakovskaya E."/>
        </authorList>
    </citation>
    <scope>NUCLEOTIDE SEQUENCE</scope>
</reference>
<dbReference type="CDD" id="cd20206">
    <property type="entry name" value="YbbR"/>
    <property type="match status" value="1"/>
</dbReference>
<dbReference type="InterPro" id="IPR053154">
    <property type="entry name" value="c-di-AMP_regulator"/>
</dbReference>
<evidence type="ECO:0008006" key="3">
    <source>
        <dbReference type="Google" id="ProtNLM"/>
    </source>
</evidence>
<name>A0A3B0VMN7_9ZZZZ</name>
<dbReference type="Pfam" id="PF07949">
    <property type="entry name" value="YbbR"/>
    <property type="match status" value="2"/>
</dbReference>
<evidence type="ECO:0000256" key="1">
    <source>
        <dbReference type="SAM" id="Phobius"/>
    </source>
</evidence>
<protein>
    <recommendedName>
        <fullName evidence="3">YbbR-like domain-containing protein</fullName>
    </recommendedName>
</protein>
<dbReference type="Gene3D" id="2.170.120.40">
    <property type="entry name" value="YbbR-like domain"/>
    <property type="match status" value="1"/>
</dbReference>
<keyword evidence="1" id="KW-1133">Transmembrane helix</keyword>
<feature type="transmembrane region" description="Helical" evidence="1">
    <location>
        <begin position="21"/>
        <end position="39"/>
    </location>
</feature>
<dbReference type="EMBL" id="UOEZ01000065">
    <property type="protein sequence ID" value="VAW38119.1"/>
    <property type="molecule type" value="Genomic_DNA"/>
</dbReference>
<gene>
    <name evidence="2" type="ORF">MNBD_DELTA02-1223</name>
</gene>
<keyword evidence="1" id="KW-0812">Transmembrane</keyword>
<organism evidence="2">
    <name type="scientific">hydrothermal vent metagenome</name>
    <dbReference type="NCBI Taxonomy" id="652676"/>
    <lineage>
        <taxon>unclassified sequences</taxon>
        <taxon>metagenomes</taxon>
        <taxon>ecological metagenomes</taxon>
    </lineage>
</organism>
<sequence>MSSFKGDKRNKGGRGGIFDHAALKLLALIFAVALWYLVVGEKSSEVGLMAQLALKGIPKEMIVTRTPMDVEVRVAGRGGFLDNLSPSDVKVALDLGGAKPGVNTYRLEAANVKGPRGIKVLTIRPSSVNITLERLAKKILKVKVKIRGAPAKGYKVKGIITEPASVEVFGKKRIMRRYKSVSTETLDISGAKDDIAESIHLDLSKKGLSGADPDSVKVRVDIEKKRP</sequence>
<dbReference type="PANTHER" id="PTHR37804:SF1">
    <property type="entry name" value="CDAA REGULATORY PROTEIN CDAR"/>
    <property type="match status" value="1"/>
</dbReference>
<dbReference type="AlphaFoldDB" id="A0A3B0VMN7"/>
<proteinExistence type="predicted"/>
<keyword evidence="1" id="KW-0472">Membrane</keyword>
<dbReference type="PANTHER" id="PTHR37804">
    <property type="entry name" value="CDAA REGULATORY PROTEIN CDAR"/>
    <property type="match status" value="1"/>
</dbReference>
<accession>A0A3B0VMN7</accession>
<dbReference type="InterPro" id="IPR012505">
    <property type="entry name" value="YbbR"/>
</dbReference>